<evidence type="ECO:0000256" key="7">
    <source>
        <dbReference type="SAM" id="MobiDB-lite"/>
    </source>
</evidence>
<keyword evidence="6" id="KW-0539">Nucleus</keyword>
<name>A0AAN6DRZ2_9EURO</name>
<sequence length="518" mass="58537">MDPIRRKRAFLPKVKTGCRTCKIRKVKCDEAKPECNRCLSTGRKCDGYEPASRTPSPGSSSSLQTQPDMFTSQAERRSFDFFQARACQALGGYFHLQFWSREVMQSAVHYPPIRHLVVALGAAYEGFEGEHSKFPGSGEPSASKHLALQQANQSIRLMNDLFQSASTSGPSLESTSSILTASILFTYIASLQGHLAQAIEHVRAGLRVLQDFETSLSEQGSSPSTYPVPLHQLRSILISVYGQVRCIINDEALTKWKRDHLVSELEPVTLFASNLEAHDYVERLHHNMLAYQQAVDFYPATTPAEHAAYDRRRHDLFRALGQGREALELLQTVSPERQRQESGITVLRIYLTLVEMRLSLHALRPDEREAAFDHLEPYLERILEDCEAVVEADKAKHTHTSCYSGLGIVLPLHTVAARCRNPKVRRKALDLLLNGARRECLWDAGMTANITQKTLDIEEEGADEGMDISSDRPKRIPGEKRVEEVKVEFQDDRKARLRFVTVESRKRNEVGIQQIVEW</sequence>
<keyword evidence="2" id="KW-0862">Zinc</keyword>
<protein>
    <recommendedName>
        <fullName evidence="8">Zn(2)-C6 fungal-type domain-containing protein</fullName>
    </recommendedName>
</protein>
<evidence type="ECO:0000256" key="1">
    <source>
        <dbReference type="ARBA" id="ARBA00022723"/>
    </source>
</evidence>
<reference evidence="9" key="1">
    <citation type="journal article" date="2022" name="bioRxiv">
        <title>Deciphering the potential niche of two novel black yeast fungi from a biological soil crust based on their genomes, phenotypes, and melanin regulation.</title>
        <authorList>
            <consortium name="DOE Joint Genome Institute"/>
            <person name="Carr E.C."/>
            <person name="Barton Q."/>
            <person name="Grambo S."/>
            <person name="Sullivan M."/>
            <person name="Renfro C.M."/>
            <person name="Kuo A."/>
            <person name="Pangilinan J."/>
            <person name="Lipzen A."/>
            <person name="Keymanesh K."/>
            <person name="Savage E."/>
            <person name="Barry K."/>
            <person name="Grigoriev I.V."/>
            <person name="Riekhof W.R."/>
            <person name="Harris S.S."/>
        </authorList>
    </citation>
    <scope>NUCLEOTIDE SEQUENCE</scope>
    <source>
        <strain evidence="9">JF 03-4F</strain>
    </source>
</reference>
<keyword evidence="4" id="KW-0238">DNA-binding</keyword>
<dbReference type="Pfam" id="PF00172">
    <property type="entry name" value="Zn_clus"/>
    <property type="match status" value="1"/>
</dbReference>
<evidence type="ECO:0000313" key="9">
    <source>
        <dbReference type="EMBL" id="KAI1611116.1"/>
    </source>
</evidence>
<dbReference type="InterPro" id="IPR036864">
    <property type="entry name" value="Zn2-C6_fun-type_DNA-bd_sf"/>
</dbReference>
<dbReference type="AlphaFoldDB" id="A0AAN6DRZ2"/>
<keyword evidence="1" id="KW-0479">Metal-binding</keyword>
<keyword evidence="3" id="KW-0805">Transcription regulation</keyword>
<dbReference type="CDD" id="cd00067">
    <property type="entry name" value="GAL4"/>
    <property type="match status" value="1"/>
</dbReference>
<feature type="compositionally biased region" description="Low complexity" evidence="7">
    <location>
        <begin position="50"/>
        <end position="62"/>
    </location>
</feature>
<dbReference type="GO" id="GO:0003677">
    <property type="term" value="F:DNA binding"/>
    <property type="evidence" value="ECO:0007669"/>
    <property type="project" value="UniProtKB-KW"/>
</dbReference>
<dbReference type="PANTHER" id="PTHR36206">
    <property type="entry name" value="ASPERCRYPTIN BIOSYNTHESIS CLUSTER-SPECIFIC TRANSCRIPTION REGULATOR ATNN-RELATED"/>
    <property type="match status" value="1"/>
</dbReference>
<evidence type="ECO:0000256" key="6">
    <source>
        <dbReference type="ARBA" id="ARBA00023242"/>
    </source>
</evidence>
<dbReference type="PROSITE" id="PS00463">
    <property type="entry name" value="ZN2_CY6_FUNGAL_1"/>
    <property type="match status" value="1"/>
</dbReference>
<feature type="region of interest" description="Disordered" evidence="7">
    <location>
        <begin position="47"/>
        <end position="69"/>
    </location>
</feature>
<evidence type="ECO:0000256" key="4">
    <source>
        <dbReference type="ARBA" id="ARBA00023125"/>
    </source>
</evidence>
<dbReference type="InterPro" id="IPR001138">
    <property type="entry name" value="Zn2Cys6_DnaBD"/>
</dbReference>
<evidence type="ECO:0000256" key="2">
    <source>
        <dbReference type="ARBA" id="ARBA00022833"/>
    </source>
</evidence>
<evidence type="ECO:0000256" key="3">
    <source>
        <dbReference type="ARBA" id="ARBA00023015"/>
    </source>
</evidence>
<evidence type="ECO:0000259" key="8">
    <source>
        <dbReference type="PROSITE" id="PS50048"/>
    </source>
</evidence>
<dbReference type="SUPFAM" id="SSF57701">
    <property type="entry name" value="Zn2/Cys6 DNA-binding domain"/>
    <property type="match status" value="1"/>
</dbReference>
<accession>A0AAN6DRZ2</accession>
<dbReference type="Proteomes" id="UP001203852">
    <property type="component" value="Unassembled WGS sequence"/>
</dbReference>
<dbReference type="EMBL" id="MU404357">
    <property type="protein sequence ID" value="KAI1611116.1"/>
    <property type="molecule type" value="Genomic_DNA"/>
</dbReference>
<dbReference type="SMART" id="SM00066">
    <property type="entry name" value="GAL4"/>
    <property type="match status" value="1"/>
</dbReference>
<dbReference type="GO" id="GO:0008270">
    <property type="term" value="F:zinc ion binding"/>
    <property type="evidence" value="ECO:0007669"/>
    <property type="project" value="InterPro"/>
</dbReference>
<comment type="caution">
    <text evidence="9">The sequence shown here is derived from an EMBL/GenBank/DDBJ whole genome shotgun (WGS) entry which is preliminary data.</text>
</comment>
<evidence type="ECO:0000256" key="5">
    <source>
        <dbReference type="ARBA" id="ARBA00023163"/>
    </source>
</evidence>
<keyword evidence="10" id="KW-1185">Reference proteome</keyword>
<feature type="domain" description="Zn(2)-C6 fungal-type" evidence="8">
    <location>
        <begin position="17"/>
        <end position="45"/>
    </location>
</feature>
<gene>
    <name evidence="9" type="ORF">EDD36DRAFT_313123</name>
</gene>
<dbReference type="PROSITE" id="PS50048">
    <property type="entry name" value="ZN2_CY6_FUNGAL_2"/>
    <property type="match status" value="1"/>
</dbReference>
<organism evidence="9 10">
    <name type="scientific">Exophiala viscosa</name>
    <dbReference type="NCBI Taxonomy" id="2486360"/>
    <lineage>
        <taxon>Eukaryota</taxon>
        <taxon>Fungi</taxon>
        <taxon>Dikarya</taxon>
        <taxon>Ascomycota</taxon>
        <taxon>Pezizomycotina</taxon>
        <taxon>Eurotiomycetes</taxon>
        <taxon>Chaetothyriomycetidae</taxon>
        <taxon>Chaetothyriales</taxon>
        <taxon>Herpotrichiellaceae</taxon>
        <taxon>Exophiala</taxon>
    </lineage>
</organism>
<dbReference type="PANTHER" id="PTHR36206:SF12">
    <property type="entry name" value="ASPERCRYPTIN BIOSYNTHESIS CLUSTER-SPECIFIC TRANSCRIPTION REGULATOR ATNN-RELATED"/>
    <property type="match status" value="1"/>
</dbReference>
<keyword evidence="5" id="KW-0804">Transcription</keyword>
<dbReference type="Gene3D" id="4.10.240.10">
    <property type="entry name" value="Zn(2)-C6 fungal-type DNA-binding domain"/>
    <property type="match status" value="1"/>
</dbReference>
<proteinExistence type="predicted"/>
<dbReference type="InterPro" id="IPR052360">
    <property type="entry name" value="Transcr_Regulatory_Proteins"/>
</dbReference>
<dbReference type="GO" id="GO:0000981">
    <property type="term" value="F:DNA-binding transcription factor activity, RNA polymerase II-specific"/>
    <property type="evidence" value="ECO:0007669"/>
    <property type="project" value="InterPro"/>
</dbReference>
<evidence type="ECO:0000313" key="10">
    <source>
        <dbReference type="Proteomes" id="UP001203852"/>
    </source>
</evidence>